<keyword evidence="1" id="KW-0863">Zinc-finger</keyword>
<feature type="transmembrane region" description="Helical" evidence="2">
    <location>
        <begin position="227"/>
        <end position="246"/>
    </location>
</feature>
<evidence type="ECO:0000256" key="1">
    <source>
        <dbReference type="PROSITE-ProRule" id="PRU00042"/>
    </source>
</evidence>
<protein>
    <recommendedName>
        <fullName evidence="3">C2H2-type domain-containing protein</fullName>
    </recommendedName>
</protein>
<keyword evidence="5" id="KW-1185">Reference proteome</keyword>
<keyword evidence="2" id="KW-0812">Transmembrane</keyword>
<gene>
    <name evidence="4" type="ORF">CHC_T00004159001</name>
</gene>
<dbReference type="PhylomeDB" id="R7QED4"/>
<dbReference type="RefSeq" id="XP_005715609.1">
    <property type="nucleotide sequence ID" value="XM_005715552.1"/>
</dbReference>
<dbReference type="InterPro" id="IPR013087">
    <property type="entry name" value="Znf_C2H2_type"/>
</dbReference>
<evidence type="ECO:0000256" key="2">
    <source>
        <dbReference type="SAM" id="Phobius"/>
    </source>
</evidence>
<evidence type="ECO:0000313" key="5">
    <source>
        <dbReference type="Proteomes" id="UP000012073"/>
    </source>
</evidence>
<name>R7QED4_CHOCR</name>
<dbReference type="PROSITE" id="PS00028">
    <property type="entry name" value="ZINC_FINGER_C2H2_1"/>
    <property type="match status" value="1"/>
</dbReference>
<keyword evidence="1" id="KW-0479">Metal-binding</keyword>
<reference evidence="5" key="1">
    <citation type="journal article" date="2013" name="Proc. Natl. Acad. Sci. U.S.A.">
        <title>Genome structure and metabolic features in the red seaweed Chondrus crispus shed light on evolution of the Archaeplastida.</title>
        <authorList>
            <person name="Collen J."/>
            <person name="Porcel B."/>
            <person name="Carre W."/>
            <person name="Ball S.G."/>
            <person name="Chaparro C."/>
            <person name="Tonon T."/>
            <person name="Barbeyron T."/>
            <person name="Michel G."/>
            <person name="Noel B."/>
            <person name="Valentin K."/>
            <person name="Elias M."/>
            <person name="Artiguenave F."/>
            <person name="Arun A."/>
            <person name="Aury J.M."/>
            <person name="Barbosa-Neto J.F."/>
            <person name="Bothwell J.H."/>
            <person name="Bouget F.Y."/>
            <person name="Brillet L."/>
            <person name="Cabello-Hurtado F."/>
            <person name="Capella-Gutierrez S."/>
            <person name="Charrier B."/>
            <person name="Cladiere L."/>
            <person name="Cock J.M."/>
            <person name="Coelho S.M."/>
            <person name="Colleoni C."/>
            <person name="Czjzek M."/>
            <person name="Da Silva C."/>
            <person name="Delage L."/>
            <person name="Denoeud F."/>
            <person name="Deschamps P."/>
            <person name="Dittami S.M."/>
            <person name="Gabaldon T."/>
            <person name="Gachon C.M."/>
            <person name="Groisillier A."/>
            <person name="Herve C."/>
            <person name="Jabbari K."/>
            <person name="Katinka M."/>
            <person name="Kloareg B."/>
            <person name="Kowalczyk N."/>
            <person name="Labadie K."/>
            <person name="Leblanc C."/>
            <person name="Lopez P.J."/>
            <person name="McLachlan D.H."/>
            <person name="Meslet-Cladiere L."/>
            <person name="Moustafa A."/>
            <person name="Nehr Z."/>
            <person name="Nyvall Collen P."/>
            <person name="Panaud O."/>
            <person name="Partensky F."/>
            <person name="Poulain J."/>
            <person name="Rensing S.A."/>
            <person name="Rousvoal S."/>
            <person name="Samson G."/>
            <person name="Symeonidi A."/>
            <person name="Weissenbach J."/>
            <person name="Zambounis A."/>
            <person name="Wincker P."/>
            <person name="Boyen C."/>
        </authorList>
    </citation>
    <scope>NUCLEOTIDE SEQUENCE [LARGE SCALE GENOMIC DNA]</scope>
    <source>
        <strain evidence="5">cv. Stackhouse</strain>
    </source>
</reference>
<sequence>MIDSSVAEHILLHCDRTRSKEARYSLDRFLWEPLKWQHMHLSPECLLAPQNDILRAQEAQKLLMPDGLWKCSLCGKIFRSEHYHDKHLARKHSNMRYDTGTSCLADFCGTLVPCAPLTPHALPSVSTILLLRQDKGLSPSDETQGKEHCSNQRIRRNRVHACEEAIRSCLPDHVSFHTGFSSHGKLSGFREDLCERAVEIDCVPREEVWSHFGSLERALQRRHRYQFAKYVGLMAALLVIFAVVFWRRPNHQRLSDRRRKSR</sequence>
<feature type="domain" description="C2H2-type" evidence="3">
    <location>
        <begin position="69"/>
        <end position="97"/>
    </location>
</feature>
<dbReference type="EMBL" id="HG001747">
    <property type="protein sequence ID" value="CDF35790.1"/>
    <property type="molecule type" value="Genomic_DNA"/>
</dbReference>
<dbReference type="GeneID" id="17323324"/>
<proteinExistence type="predicted"/>
<keyword evidence="2" id="KW-0472">Membrane</keyword>
<dbReference type="OrthoDB" id="4507at2759"/>
<organism evidence="4 5">
    <name type="scientific">Chondrus crispus</name>
    <name type="common">Carrageen Irish moss</name>
    <name type="synonym">Polymorpha crispa</name>
    <dbReference type="NCBI Taxonomy" id="2769"/>
    <lineage>
        <taxon>Eukaryota</taxon>
        <taxon>Rhodophyta</taxon>
        <taxon>Florideophyceae</taxon>
        <taxon>Rhodymeniophycidae</taxon>
        <taxon>Gigartinales</taxon>
        <taxon>Gigartinaceae</taxon>
        <taxon>Chondrus</taxon>
    </lineage>
</organism>
<accession>R7QED4</accession>
<dbReference type="Proteomes" id="UP000012073">
    <property type="component" value="Unassembled WGS sequence"/>
</dbReference>
<dbReference type="PROSITE" id="PS50157">
    <property type="entry name" value="ZINC_FINGER_C2H2_2"/>
    <property type="match status" value="1"/>
</dbReference>
<keyword evidence="2" id="KW-1133">Transmembrane helix</keyword>
<keyword evidence="1" id="KW-0862">Zinc</keyword>
<evidence type="ECO:0000313" key="4">
    <source>
        <dbReference type="EMBL" id="CDF35790.1"/>
    </source>
</evidence>
<evidence type="ECO:0000259" key="3">
    <source>
        <dbReference type="PROSITE" id="PS50157"/>
    </source>
</evidence>
<dbReference type="Gramene" id="CDF35790">
    <property type="protein sequence ID" value="CDF35790"/>
    <property type="gene ID" value="CHC_T00004159001"/>
</dbReference>
<dbReference type="AlphaFoldDB" id="R7QED4"/>
<dbReference type="KEGG" id="ccp:CHC_T00004159001"/>
<dbReference type="GO" id="GO:0008270">
    <property type="term" value="F:zinc ion binding"/>
    <property type="evidence" value="ECO:0007669"/>
    <property type="project" value="UniProtKB-KW"/>
</dbReference>
<dbReference type="PANTHER" id="PTHR21385:SF0">
    <property type="entry name" value="RE51073P"/>
    <property type="match status" value="1"/>
</dbReference>
<dbReference type="PANTHER" id="PTHR21385">
    <property type="entry name" value="ZINC FINGER PROTEIN-RELATED"/>
    <property type="match status" value="1"/>
</dbReference>